<name>V9DXC9_PHYNI</name>
<dbReference type="AlphaFoldDB" id="V9DXC9"/>
<protein>
    <submittedName>
        <fullName evidence="1">Uncharacterized protein</fullName>
    </submittedName>
</protein>
<dbReference type="EMBL" id="ANIZ01003762">
    <property type="protein sequence ID" value="ETI31535.1"/>
    <property type="molecule type" value="Genomic_DNA"/>
</dbReference>
<comment type="caution">
    <text evidence="1">The sequence shown here is derived from an EMBL/GenBank/DDBJ whole genome shotgun (WGS) entry which is preliminary data.</text>
</comment>
<accession>V9DXC9</accession>
<sequence>MSRVRVSVEWGYGQVVNHWAALDFKRQARSGTQPVCTMYRSLKTPWTPAHLPQDSPRAVIMTKPTSYVATPLDFVHIKRRRTYCDFGTKPVRQTKFCLLPQLPRTFKKKNPNNLNYASPLTSTLSPTQIAFPSFDLERLK</sequence>
<gene>
    <name evidence="1" type="ORF">F443_21501</name>
</gene>
<keyword evidence="2" id="KW-1185">Reference proteome</keyword>
<dbReference type="Proteomes" id="UP000018721">
    <property type="component" value="Unassembled WGS sequence"/>
</dbReference>
<evidence type="ECO:0000313" key="1">
    <source>
        <dbReference type="EMBL" id="ETI31535.1"/>
    </source>
</evidence>
<evidence type="ECO:0000313" key="2">
    <source>
        <dbReference type="Proteomes" id="UP000018721"/>
    </source>
</evidence>
<organism evidence="1 2">
    <name type="scientific">Phytophthora nicotianae P1569</name>
    <dbReference type="NCBI Taxonomy" id="1317065"/>
    <lineage>
        <taxon>Eukaryota</taxon>
        <taxon>Sar</taxon>
        <taxon>Stramenopiles</taxon>
        <taxon>Oomycota</taxon>
        <taxon>Peronosporomycetes</taxon>
        <taxon>Peronosporales</taxon>
        <taxon>Peronosporaceae</taxon>
        <taxon>Phytophthora</taxon>
    </lineage>
</organism>
<reference evidence="1 2" key="1">
    <citation type="submission" date="2013-11" db="EMBL/GenBank/DDBJ databases">
        <title>The Genome Sequence of Phytophthora parasitica P1569.</title>
        <authorList>
            <consortium name="The Broad Institute Genomics Platform"/>
            <person name="Russ C."/>
            <person name="Tyler B."/>
            <person name="Panabieres F."/>
            <person name="Shan W."/>
            <person name="Tripathy S."/>
            <person name="Grunwald N."/>
            <person name="Machado M."/>
            <person name="Johnson C.S."/>
            <person name="Arredondo F."/>
            <person name="Hong C."/>
            <person name="Coffey M."/>
            <person name="Young S.K."/>
            <person name="Zeng Q."/>
            <person name="Gargeya S."/>
            <person name="Fitzgerald M."/>
            <person name="Abouelleil A."/>
            <person name="Alvarado L."/>
            <person name="Chapman S.B."/>
            <person name="Gainer-Dewar J."/>
            <person name="Goldberg J."/>
            <person name="Griggs A."/>
            <person name="Gujja S."/>
            <person name="Hansen M."/>
            <person name="Howarth C."/>
            <person name="Imamovic A."/>
            <person name="Ireland A."/>
            <person name="Larimer J."/>
            <person name="McCowan C."/>
            <person name="Murphy C."/>
            <person name="Pearson M."/>
            <person name="Poon T.W."/>
            <person name="Priest M."/>
            <person name="Roberts A."/>
            <person name="Saif S."/>
            <person name="Shea T."/>
            <person name="Sykes S."/>
            <person name="Wortman J."/>
            <person name="Nusbaum C."/>
            <person name="Birren B."/>
        </authorList>
    </citation>
    <scope>NUCLEOTIDE SEQUENCE [LARGE SCALE GENOMIC DNA]</scope>
    <source>
        <strain evidence="1 2">P1569</strain>
    </source>
</reference>
<proteinExistence type="predicted"/>
<dbReference type="HOGENOM" id="CLU_1839115_0_0_1"/>